<feature type="region of interest" description="Disordered" evidence="1">
    <location>
        <begin position="1"/>
        <end position="35"/>
    </location>
</feature>
<dbReference type="EMBL" id="MOBP01000001">
    <property type="protein sequence ID" value="RON58713.1"/>
    <property type="molecule type" value="Genomic_DNA"/>
</dbReference>
<reference evidence="2 3" key="1">
    <citation type="submission" date="2016-10" db="EMBL/GenBank/DDBJ databases">
        <title>Comparative genome analysis of multiple Pseudomonas spp. focuses on biocontrol and plant growth promoting traits.</title>
        <authorList>
            <person name="Tao X.-Y."/>
            <person name="Taylor C.G."/>
        </authorList>
    </citation>
    <scope>NUCLEOTIDE SEQUENCE [LARGE SCALE GENOMIC DNA]</scope>
    <source>
        <strain evidence="2 3">39A2</strain>
    </source>
</reference>
<organism evidence="2 3">
    <name type="scientific">Pseudomonas frederiksbergensis</name>
    <dbReference type="NCBI Taxonomy" id="104087"/>
    <lineage>
        <taxon>Bacteria</taxon>
        <taxon>Pseudomonadati</taxon>
        <taxon>Pseudomonadota</taxon>
        <taxon>Gammaproteobacteria</taxon>
        <taxon>Pseudomonadales</taxon>
        <taxon>Pseudomonadaceae</taxon>
        <taxon>Pseudomonas</taxon>
    </lineage>
</organism>
<accession>A0A423KSN3</accession>
<evidence type="ECO:0000256" key="1">
    <source>
        <dbReference type="SAM" id="MobiDB-lite"/>
    </source>
</evidence>
<evidence type="ECO:0000313" key="2">
    <source>
        <dbReference type="EMBL" id="RON58713.1"/>
    </source>
</evidence>
<dbReference type="RefSeq" id="WP_123402617.1">
    <property type="nucleotide sequence ID" value="NZ_MOBP01000001.1"/>
</dbReference>
<proteinExistence type="predicted"/>
<name>A0A423KSN3_9PSED</name>
<sequence>MASPTKLQKRSKRAKIKAKQQRVERSIPLSARPNSRPENIGSIQWFEQLFAQFREAEKRSRKAFFVALYTSLADLIALNHKLESELTESEDPSEAMAVLCRCIVVDYRKWAHGATEAETFEWLTRPDVIKDFTQAKIDAITEFTAGFSEDEE</sequence>
<dbReference type="Proteomes" id="UP000283627">
    <property type="component" value="Unassembled WGS sequence"/>
</dbReference>
<feature type="compositionally biased region" description="Basic residues" evidence="1">
    <location>
        <begin position="7"/>
        <end position="20"/>
    </location>
</feature>
<dbReference type="AlphaFoldDB" id="A0A423KSN3"/>
<comment type="caution">
    <text evidence="2">The sequence shown here is derived from an EMBL/GenBank/DDBJ whole genome shotgun (WGS) entry which is preliminary data.</text>
</comment>
<gene>
    <name evidence="2" type="ORF">BK665_01905</name>
</gene>
<evidence type="ECO:0000313" key="3">
    <source>
        <dbReference type="Proteomes" id="UP000283627"/>
    </source>
</evidence>
<protein>
    <submittedName>
        <fullName evidence="2">Uncharacterized protein</fullName>
    </submittedName>
</protein>